<accession>A0AAD9Q193</accession>
<name>A0AAD9Q193_ACRCE</name>
<dbReference type="AlphaFoldDB" id="A0AAD9Q193"/>
<proteinExistence type="predicted"/>
<evidence type="ECO:0000256" key="1">
    <source>
        <dbReference type="SAM" id="MobiDB-lite"/>
    </source>
</evidence>
<sequence>MSIKQISGSERSNFFNWERNDHGTKRLDTDVISLHGVQTISKNYSVQVSRSFQQKFPPILACNPLLQAVTENLISSSEVEESSEDEATSGRKRIRSRRILDDDP</sequence>
<comment type="caution">
    <text evidence="2">The sequence shown here is derived from an EMBL/GenBank/DDBJ whole genome shotgun (WGS) entry which is preliminary data.</text>
</comment>
<evidence type="ECO:0000313" key="2">
    <source>
        <dbReference type="EMBL" id="KAK2552490.1"/>
    </source>
</evidence>
<evidence type="ECO:0000313" key="3">
    <source>
        <dbReference type="Proteomes" id="UP001249851"/>
    </source>
</evidence>
<keyword evidence="3" id="KW-1185">Reference proteome</keyword>
<protein>
    <submittedName>
        <fullName evidence="2">Uncharacterized protein</fullName>
    </submittedName>
</protein>
<feature type="compositionally biased region" description="Acidic residues" evidence="1">
    <location>
        <begin position="78"/>
        <end position="87"/>
    </location>
</feature>
<feature type="region of interest" description="Disordered" evidence="1">
    <location>
        <begin position="76"/>
        <end position="104"/>
    </location>
</feature>
<dbReference type="EMBL" id="JARQWQ010000086">
    <property type="protein sequence ID" value="KAK2552490.1"/>
    <property type="molecule type" value="Genomic_DNA"/>
</dbReference>
<gene>
    <name evidence="2" type="ORF">P5673_026321</name>
</gene>
<dbReference type="Proteomes" id="UP001249851">
    <property type="component" value="Unassembled WGS sequence"/>
</dbReference>
<reference evidence="2" key="2">
    <citation type="journal article" date="2023" name="Science">
        <title>Genomic signatures of disease resistance in endangered staghorn corals.</title>
        <authorList>
            <person name="Vollmer S.V."/>
            <person name="Selwyn J.D."/>
            <person name="Despard B.A."/>
            <person name="Roesel C.L."/>
        </authorList>
    </citation>
    <scope>NUCLEOTIDE SEQUENCE</scope>
    <source>
        <strain evidence="2">K2</strain>
    </source>
</reference>
<reference evidence="2" key="1">
    <citation type="journal article" date="2023" name="G3 (Bethesda)">
        <title>Whole genome assembly and annotation of the endangered Caribbean coral Acropora cervicornis.</title>
        <authorList>
            <person name="Selwyn J.D."/>
            <person name="Vollmer S.V."/>
        </authorList>
    </citation>
    <scope>NUCLEOTIDE SEQUENCE</scope>
    <source>
        <strain evidence="2">K2</strain>
    </source>
</reference>
<organism evidence="2 3">
    <name type="scientific">Acropora cervicornis</name>
    <name type="common">Staghorn coral</name>
    <dbReference type="NCBI Taxonomy" id="6130"/>
    <lineage>
        <taxon>Eukaryota</taxon>
        <taxon>Metazoa</taxon>
        <taxon>Cnidaria</taxon>
        <taxon>Anthozoa</taxon>
        <taxon>Hexacorallia</taxon>
        <taxon>Scleractinia</taxon>
        <taxon>Astrocoeniina</taxon>
        <taxon>Acroporidae</taxon>
        <taxon>Acropora</taxon>
    </lineage>
</organism>